<accession>A0ACC2X890</accession>
<keyword evidence="2" id="KW-1185">Reference proteome</keyword>
<comment type="caution">
    <text evidence="1">The sequence shown here is derived from an EMBL/GenBank/DDBJ whole genome shotgun (WGS) entry which is preliminary data.</text>
</comment>
<protein>
    <submittedName>
        <fullName evidence="1">Uncharacterized protein</fullName>
    </submittedName>
</protein>
<dbReference type="Proteomes" id="UP001243375">
    <property type="component" value="Unassembled WGS sequence"/>
</dbReference>
<evidence type="ECO:0000313" key="1">
    <source>
        <dbReference type="EMBL" id="KAJ9119595.1"/>
    </source>
</evidence>
<proteinExistence type="predicted"/>
<dbReference type="EMBL" id="JASBWU010000008">
    <property type="protein sequence ID" value="KAJ9119595.1"/>
    <property type="molecule type" value="Genomic_DNA"/>
</dbReference>
<sequence length="445" mass="48264">MWTRNLAAALILAAAIPPGAARNQLPALYEIGSRETKTWNTYEEGTAPYKWWLATTTDAPSTSAGTHKEGSTASSGNALVSMVNNWNVQPEVGQPARAKQEEDVSVDIHNHGSGQSLGQLTETVRHALKTGMSKLAVAGDTTIPGQDEVGAEDEYAATDEEVVEDEELVENDPIAEDDVVPETAGYSEKEEAPEIEEVPEDEAPLATGDEPTPSHSEVIPSEWAGNAHDGTHVKGDHKKAKGRKHKGQHVATAGKEQVSAIHASETRVEATEDECKADDTVPAKGQMQHAATVTMTVYASAPTPGAGGKQKQNQIEDEFVESEGEGEGENNPAPQVEEMQEGPVQTEDEKELPDNDEFEDMPKGREPGEEPQEESEDDATSGKGELDDCKNMSNLMSTLPAQDDCHGKVPPTVRSLNSRRLEYRGDFRRVQVAARYGSRRHDWWL</sequence>
<evidence type="ECO:0000313" key="2">
    <source>
        <dbReference type="Proteomes" id="UP001243375"/>
    </source>
</evidence>
<reference evidence="1" key="1">
    <citation type="submission" date="2023-04" db="EMBL/GenBank/DDBJ databases">
        <title>Draft Genome sequencing of Naganishia species isolated from polar environments using Oxford Nanopore Technology.</title>
        <authorList>
            <person name="Leo P."/>
            <person name="Venkateswaran K."/>
        </authorList>
    </citation>
    <scope>NUCLEOTIDE SEQUENCE</scope>
    <source>
        <strain evidence="1">MNA-CCFEE 5425</strain>
    </source>
</reference>
<name>A0ACC2X890_9TREE</name>
<organism evidence="1 2">
    <name type="scientific">Naganishia vaughanmartiniae</name>
    <dbReference type="NCBI Taxonomy" id="1424756"/>
    <lineage>
        <taxon>Eukaryota</taxon>
        <taxon>Fungi</taxon>
        <taxon>Dikarya</taxon>
        <taxon>Basidiomycota</taxon>
        <taxon>Agaricomycotina</taxon>
        <taxon>Tremellomycetes</taxon>
        <taxon>Filobasidiales</taxon>
        <taxon>Filobasidiaceae</taxon>
        <taxon>Naganishia</taxon>
    </lineage>
</organism>
<gene>
    <name evidence="1" type="ORF">QFC22_003304</name>
</gene>